<evidence type="ECO:0000259" key="1">
    <source>
        <dbReference type="Pfam" id="PF00582"/>
    </source>
</evidence>
<reference evidence="2 3" key="1">
    <citation type="submission" date="2018-10" db="EMBL/GenBank/DDBJ databases">
        <title>Genomic Encyclopedia of Archaeal and Bacterial Type Strains, Phase II (KMG-II): from individual species to whole genera.</title>
        <authorList>
            <person name="Goeker M."/>
        </authorList>
    </citation>
    <scope>NUCLEOTIDE SEQUENCE [LARGE SCALE GENOMIC DNA]</scope>
    <source>
        <strain evidence="2 3">DSM 23424</strain>
    </source>
</reference>
<dbReference type="RefSeq" id="WP_121907710.1">
    <property type="nucleotide sequence ID" value="NZ_REFC01000013.1"/>
</dbReference>
<sequence>MKKKILLPTDFSKSAWNSLKYASELYKNEEVDFYLLNAFTVQNYSIENMMVPEPGEKYFEASKSNSELGLQKLLKRIELLNVPVNHTYFTKSVYNTPLEAVKSFVEDKDIDLVLVSNKGETDSIDVLIGSNSIDFMEKVRNCPVFMVPSEVNFKEPNEIVFPTSFKTHYKRKELKHLYEIARITNAPIRILHVSSEQKLSEEQIEKKTLLEECFDGLTYSFHFLESTDVQTGLNLFTQSRNSGMIAFINKKHSFFGSIFSKPMVKDLGYNAKVPVLALHDLRN</sequence>
<comment type="caution">
    <text evidence="2">The sequence shown here is derived from an EMBL/GenBank/DDBJ whole genome shotgun (WGS) entry which is preliminary data.</text>
</comment>
<evidence type="ECO:0000313" key="2">
    <source>
        <dbReference type="EMBL" id="RMA58768.1"/>
    </source>
</evidence>
<gene>
    <name evidence="2" type="ORF">BXY75_2145</name>
</gene>
<dbReference type="Gene3D" id="3.40.50.12370">
    <property type="match status" value="1"/>
</dbReference>
<accession>A0A3L9YL81</accession>
<organism evidence="2 3">
    <name type="scientific">Ulvibacter antarcticus</name>
    <dbReference type="NCBI Taxonomy" id="442714"/>
    <lineage>
        <taxon>Bacteria</taxon>
        <taxon>Pseudomonadati</taxon>
        <taxon>Bacteroidota</taxon>
        <taxon>Flavobacteriia</taxon>
        <taxon>Flavobacteriales</taxon>
        <taxon>Flavobacteriaceae</taxon>
        <taxon>Ulvibacter</taxon>
    </lineage>
</organism>
<name>A0A3L9YL81_9FLAO</name>
<dbReference type="SUPFAM" id="SSF52402">
    <property type="entry name" value="Adenine nucleotide alpha hydrolases-like"/>
    <property type="match status" value="2"/>
</dbReference>
<feature type="domain" description="UspA" evidence="1">
    <location>
        <begin position="2"/>
        <end position="148"/>
    </location>
</feature>
<dbReference type="Pfam" id="PF00582">
    <property type="entry name" value="Usp"/>
    <property type="match status" value="1"/>
</dbReference>
<evidence type="ECO:0000313" key="3">
    <source>
        <dbReference type="Proteomes" id="UP000271339"/>
    </source>
</evidence>
<protein>
    <submittedName>
        <fullName evidence="2">Nucleotide-binding universal stress UspA family protein</fullName>
    </submittedName>
</protein>
<dbReference type="AlphaFoldDB" id="A0A3L9YL81"/>
<proteinExistence type="predicted"/>
<keyword evidence="3" id="KW-1185">Reference proteome</keyword>
<dbReference type="CDD" id="cd00293">
    <property type="entry name" value="USP-like"/>
    <property type="match status" value="1"/>
</dbReference>
<dbReference type="InterPro" id="IPR006016">
    <property type="entry name" value="UspA"/>
</dbReference>
<dbReference type="Proteomes" id="UP000271339">
    <property type="component" value="Unassembled WGS sequence"/>
</dbReference>
<dbReference type="EMBL" id="REFC01000013">
    <property type="protein sequence ID" value="RMA58768.1"/>
    <property type="molecule type" value="Genomic_DNA"/>
</dbReference>
<dbReference type="OrthoDB" id="9788959at2"/>